<dbReference type="AlphaFoldDB" id="A0A368G052"/>
<proteinExistence type="predicted"/>
<dbReference type="EMBL" id="JOJR01000499">
    <property type="protein sequence ID" value="RCN37088.1"/>
    <property type="molecule type" value="Genomic_DNA"/>
</dbReference>
<reference evidence="1 2" key="1">
    <citation type="submission" date="2014-10" db="EMBL/GenBank/DDBJ databases">
        <title>Draft genome of the hookworm Ancylostoma caninum.</title>
        <authorList>
            <person name="Mitreva M."/>
        </authorList>
    </citation>
    <scope>NUCLEOTIDE SEQUENCE [LARGE SCALE GENOMIC DNA]</scope>
    <source>
        <strain evidence="1 2">Baltimore</strain>
    </source>
</reference>
<gene>
    <name evidence="1" type="ORF">ANCCAN_17018</name>
</gene>
<keyword evidence="2" id="KW-1185">Reference proteome</keyword>
<sequence length="128" mass="14634">MHIPYMYCYKRNCEKSFVSRDVDTGTHCLSHFALVMLCLKPCRGSETRIGPSKTYEVSTNNKQSKNENNLCPEITTAKMSDQARNLIVDIHNRRRFVHGKDNNFRARSPRISTINLKIPSDLVSTISA</sequence>
<evidence type="ECO:0000313" key="1">
    <source>
        <dbReference type="EMBL" id="RCN37088.1"/>
    </source>
</evidence>
<name>A0A368G052_ANCCA</name>
<comment type="caution">
    <text evidence="1">The sequence shown here is derived from an EMBL/GenBank/DDBJ whole genome shotgun (WGS) entry which is preliminary data.</text>
</comment>
<evidence type="ECO:0000313" key="2">
    <source>
        <dbReference type="Proteomes" id="UP000252519"/>
    </source>
</evidence>
<organism evidence="1 2">
    <name type="scientific">Ancylostoma caninum</name>
    <name type="common">Dog hookworm</name>
    <dbReference type="NCBI Taxonomy" id="29170"/>
    <lineage>
        <taxon>Eukaryota</taxon>
        <taxon>Metazoa</taxon>
        <taxon>Ecdysozoa</taxon>
        <taxon>Nematoda</taxon>
        <taxon>Chromadorea</taxon>
        <taxon>Rhabditida</taxon>
        <taxon>Rhabditina</taxon>
        <taxon>Rhabditomorpha</taxon>
        <taxon>Strongyloidea</taxon>
        <taxon>Ancylostomatidae</taxon>
        <taxon>Ancylostomatinae</taxon>
        <taxon>Ancylostoma</taxon>
    </lineage>
</organism>
<dbReference type="Proteomes" id="UP000252519">
    <property type="component" value="Unassembled WGS sequence"/>
</dbReference>
<accession>A0A368G052</accession>
<protein>
    <submittedName>
        <fullName evidence="1">Uncharacterized protein</fullName>
    </submittedName>
</protein>